<feature type="non-terminal residue" evidence="2">
    <location>
        <position position="1"/>
    </location>
</feature>
<evidence type="ECO:0000256" key="1">
    <source>
        <dbReference type="SAM" id="MobiDB-lite"/>
    </source>
</evidence>
<feature type="compositionally biased region" description="Low complexity" evidence="1">
    <location>
        <begin position="9"/>
        <end position="26"/>
    </location>
</feature>
<evidence type="ECO:0000313" key="2">
    <source>
        <dbReference type="EMBL" id="CAA9365262.1"/>
    </source>
</evidence>
<protein>
    <submittedName>
        <fullName evidence="2">Uncharacterized protein</fullName>
    </submittedName>
</protein>
<dbReference type="EMBL" id="CADCTV010000847">
    <property type="protein sequence ID" value="CAA9365262.1"/>
    <property type="molecule type" value="Genomic_DNA"/>
</dbReference>
<gene>
    <name evidence="2" type="ORF">AVDCRST_MAG89-4039</name>
</gene>
<sequence length="41" mass="3890">ALGCADYTPAKAGEPAAGKAESPAPGRWRVPSGASPAPAGV</sequence>
<dbReference type="AlphaFoldDB" id="A0A6J4MUZ6"/>
<accession>A0A6J4MUZ6</accession>
<organism evidence="2">
    <name type="scientific">uncultured Gemmatimonadota bacterium</name>
    <dbReference type="NCBI Taxonomy" id="203437"/>
    <lineage>
        <taxon>Bacteria</taxon>
        <taxon>Pseudomonadati</taxon>
        <taxon>Gemmatimonadota</taxon>
        <taxon>environmental samples</taxon>
    </lineage>
</organism>
<feature type="region of interest" description="Disordered" evidence="1">
    <location>
        <begin position="1"/>
        <end position="41"/>
    </location>
</feature>
<name>A0A6J4MUZ6_9BACT</name>
<proteinExistence type="predicted"/>
<feature type="non-terminal residue" evidence="2">
    <location>
        <position position="41"/>
    </location>
</feature>
<reference evidence="2" key="1">
    <citation type="submission" date="2020-02" db="EMBL/GenBank/DDBJ databases">
        <authorList>
            <person name="Meier V. D."/>
        </authorList>
    </citation>
    <scope>NUCLEOTIDE SEQUENCE</scope>
    <source>
        <strain evidence="2">AVDCRST_MAG89</strain>
    </source>
</reference>